<dbReference type="GO" id="GO:0008270">
    <property type="term" value="F:zinc ion binding"/>
    <property type="evidence" value="ECO:0007669"/>
    <property type="project" value="UniProtKB-UniRule"/>
</dbReference>
<evidence type="ECO:0000313" key="10">
    <source>
        <dbReference type="EMBL" id="KTD50627.1"/>
    </source>
</evidence>
<dbReference type="GO" id="GO:0002100">
    <property type="term" value="P:tRNA wobble adenosine to inosine editing"/>
    <property type="evidence" value="ECO:0007669"/>
    <property type="project" value="UniProtKB-UniRule"/>
</dbReference>
<comment type="function">
    <text evidence="8">Catalyzes the deamination of adenosine to inosine at the wobble position 34 of tRNA(Arg2).</text>
</comment>
<evidence type="ECO:0000259" key="9">
    <source>
        <dbReference type="PROSITE" id="PS51747"/>
    </source>
</evidence>
<dbReference type="PANTHER" id="PTHR11079:SF202">
    <property type="entry name" value="TRNA-SPECIFIC ADENOSINE DEAMINASE"/>
    <property type="match status" value="1"/>
</dbReference>
<dbReference type="AlphaFoldDB" id="A0A0W0Y260"/>
<dbReference type="NCBIfam" id="NF008113">
    <property type="entry name" value="PRK10860.1"/>
    <property type="match status" value="1"/>
</dbReference>
<evidence type="ECO:0000256" key="5">
    <source>
        <dbReference type="ARBA" id="ARBA00022801"/>
    </source>
</evidence>
<comment type="cofactor">
    <cofactor evidence="8">
        <name>Zn(2+)</name>
        <dbReference type="ChEBI" id="CHEBI:29105"/>
    </cofactor>
    <text evidence="8">Binds 1 zinc ion per subunit.</text>
</comment>
<gene>
    <name evidence="8 10" type="primary">tadA</name>
    <name evidence="10" type="ORF">Lrub_0251</name>
</gene>
<proteinExistence type="inferred from homology"/>
<dbReference type="EC" id="3.5.4.33" evidence="8"/>
<feature type="binding site" evidence="8">
    <location>
        <position position="47"/>
    </location>
    <ligand>
        <name>Zn(2+)</name>
        <dbReference type="ChEBI" id="CHEBI:29105"/>
        <note>catalytic</note>
    </ligand>
</feature>
<keyword evidence="3 8" id="KW-0819">tRNA processing</keyword>
<organism evidence="10 11">
    <name type="scientific">Legionella rubrilucens</name>
    <dbReference type="NCBI Taxonomy" id="458"/>
    <lineage>
        <taxon>Bacteria</taxon>
        <taxon>Pseudomonadati</taxon>
        <taxon>Pseudomonadota</taxon>
        <taxon>Gammaproteobacteria</taxon>
        <taxon>Legionellales</taxon>
        <taxon>Legionellaceae</taxon>
        <taxon>Legionella</taxon>
    </lineage>
</organism>
<dbReference type="HAMAP" id="MF_00972">
    <property type="entry name" value="tRNA_aden_deaminase"/>
    <property type="match status" value="1"/>
</dbReference>
<dbReference type="EMBL" id="LNYT01000003">
    <property type="protein sequence ID" value="KTD50627.1"/>
    <property type="molecule type" value="Genomic_DNA"/>
</dbReference>
<dbReference type="PROSITE" id="PS51747">
    <property type="entry name" value="CYT_DCMP_DEAMINASES_2"/>
    <property type="match status" value="1"/>
</dbReference>
<keyword evidence="4 8" id="KW-0479">Metal-binding</keyword>
<feature type="domain" description="CMP/dCMP-type deaminase" evidence="9">
    <location>
        <begin position="1"/>
        <end position="108"/>
    </location>
</feature>
<dbReference type="InterPro" id="IPR016192">
    <property type="entry name" value="APOBEC/CMP_deaminase_Zn-bd"/>
</dbReference>
<dbReference type="InterPro" id="IPR016193">
    <property type="entry name" value="Cytidine_deaminase-like"/>
</dbReference>
<name>A0A0W0Y260_9GAMM</name>
<feature type="binding site" evidence="8">
    <location>
        <position position="77"/>
    </location>
    <ligand>
        <name>Zn(2+)</name>
        <dbReference type="ChEBI" id="CHEBI:29105"/>
        <note>catalytic</note>
    </ligand>
</feature>
<comment type="caution">
    <text evidence="10">The sequence shown here is derived from an EMBL/GenBank/DDBJ whole genome shotgun (WGS) entry which is preliminary data.</text>
</comment>
<evidence type="ECO:0000256" key="2">
    <source>
        <dbReference type="ARBA" id="ARBA00011738"/>
    </source>
</evidence>
<dbReference type="STRING" id="458.Lrub_0251"/>
<dbReference type="PROSITE" id="PS00903">
    <property type="entry name" value="CYT_DCMP_DEAMINASES_1"/>
    <property type="match status" value="1"/>
</dbReference>
<evidence type="ECO:0000256" key="4">
    <source>
        <dbReference type="ARBA" id="ARBA00022723"/>
    </source>
</evidence>
<evidence type="ECO:0000256" key="8">
    <source>
        <dbReference type="HAMAP-Rule" id="MF_00972"/>
    </source>
</evidence>
<sequence>MQKAYELAWTAKQAGEVPVGAVLVDRNNQLLAAAGNRVIAQTDPCAHAEILAIREAAHKQANFRLLDTTLYVTLEPCVMCAGAIVHARIKRLVFAARDVKAGAAGSVYNLLKGYPLNHPVQIDEGFLEAECSALLKDFFMTRRS</sequence>
<keyword evidence="11" id="KW-1185">Reference proteome</keyword>
<comment type="similarity">
    <text evidence="1">Belongs to the cytidine and deoxycytidylate deaminase family. ADAT2 subfamily.</text>
</comment>
<evidence type="ECO:0000313" key="11">
    <source>
        <dbReference type="Proteomes" id="UP000054608"/>
    </source>
</evidence>
<dbReference type="Pfam" id="PF00383">
    <property type="entry name" value="dCMP_cyt_deam_1"/>
    <property type="match status" value="1"/>
</dbReference>
<dbReference type="PANTHER" id="PTHR11079">
    <property type="entry name" value="CYTOSINE DEAMINASE FAMILY MEMBER"/>
    <property type="match status" value="1"/>
</dbReference>
<dbReference type="CDD" id="cd01285">
    <property type="entry name" value="nucleoside_deaminase"/>
    <property type="match status" value="1"/>
</dbReference>
<dbReference type="FunFam" id="3.40.140.10:FF:000005">
    <property type="entry name" value="tRNA-specific adenosine deaminase"/>
    <property type="match status" value="1"/>
</dbReference>
<keyword evidence="5 8" id="KW-0378">Hydrolase</keyword>
<dbReference type="SUPFAM" id="SSF53927">
    <property type="entry name" value="Cytidine deaminase-like"/>
    <property type="match status" value="1"/>
</dbReference>
<comment type="subunit">
    <text evidence="2 8">Homodimer.</text>
</comment>
<dbReference type="Proteomes" id="UP000054608">
    <property type="component" value="Unassembled WGS sequence"/>
</dbReference>
<dbReference type="PATRIC" id="fig|458.5.peg.259"/>
<reference evidence="10 11" key="1">
    <citation type="submission" date="2015-11" db="EMBL/GenBank/DDBJ databases">
        <title>Genomic analysis of 38 Legionella species identifies large and diverse effector repertoires.</title>
        <authorList>
            <person name="Burstein D."/>
            <person name="Amaro F."/>
            <person name="Zusman T."/>
            <person name="Lifshitz Z."/>
            <person name="Cohen O."/>
            <person name="Gilbert J.A."/>
            <person name="Pupko T."/>
            <person name="Shuman H.A."/>
            <person name="Segal G."/>
        </authorList>
    </citation>
    <scope>NUCLEOTIDE SEQUENCE [LARGE SCALE GENOMIC DNA]</scope>
    <source>
        <strain evidence="10 11">WA-270A-C2</strain>
    </source>
</reference>
<feature type="active site" description="Proton donor" evidence="8">
    <location>
        <position position="49"/>
    </location>
</feature>
<accession>A0A0W0Y260</accession>
<dbReference type="Gene3D" id="3.40.140.10">
    <property type="entry name" value="Cytidine Deaminase, domain 2"/>
    <property type="match status" value="1"/>
</dbReference>
<dbReference type="InterPro" id="IPR028883">
    <property type="entry name" value="tRNA_aden_deaminase"/>
</dbReference>
<evidence type="ECO:0000256" key="7">
    <source>
        <dbReference type="ARBA" id="ARBA00048045"/>
    </source>
</evidence>
<evidence type="ECO:0000256" key="6">
    <source>
        <dbReference type="ARBA" id="ARBA00022833"/>
    </source>
</evidence>
<dbReference type="InterPro" id="IPR002125">
    <property type="entry name" value="CMP_dCMP_dom"/>
</dbReference>
<comment type="catalytic activity">
    <reaction evidence="7 8">
        <text>adenosine(34) in tRNA + H2O + H(+) = inosine(34) in tRNA + NH4(+)</text>
        <dbReference type="Rhea" id="RHEA:43168"/>
        <dbReference type="Rhea" id="RHEA-COMP:10373"/>
        <dbReference type="Rhea" id="RHEA-COMP:10374"/>
        <dbReference type="ChEBI" id="CHEBI:15377"/>
        <dbReference type="ChEBI" id="CHEBI:15378"/>
        <dbReference type="ChEBI" id="CHEBI:28938"/>
        <dbReference type="ChEBI" id="CHEBI:74411"/>
        <dbReference type="ChEBI" id="CHEBI:82852"/>
        <dbReference type="EC" id="3.5.4.33"/>
    </reaction>
</comment>
<evidence type="ECO:0000256" key="1">
    <source>
        <dbReference type="ARBA" id="ARBA00010669"/>
    </source>
</evidence>
<protein>
    <recommendedName>
        <fullName evidence="8">tRNA-specific adenosine deaminase</fullName>
        <ecNumber evidence="8">3.5.4.33</ecNumber>
    </recommendedName>
</protein>
<keyword evidence="6 8" id="KW-0862">Zinc</keyword>
<dbReference type="GO" id="GO:0052717">
    <property type="term" value="F:tRNA-specific adenosine-34 deaminase activity"/>
    <property type="evidence" value="ECO:0007669"/>
    <property type="project" value="UniProtKB-UniRule"/>
</dbReference>
<feature type="binding site" evidence="8">
    <location>
        <position position="80"/>
    </location>
    <ligand>
        <name>Zn(2+)</name>
        <dbReference type="ChEBI" id="CHEBI:29105"/>
        <note>catalytic</note>
    </ligand>
</feature>
<evidence type="ECO:0000256" key="3">
    <source>
        <dbReference type="ARBA" id="ARBA00022694"/>
    </source>
</evidence>